<protein>
    <recommendedName>
        <fullName evidence="5">Transmembrane protein</fullName>
    </recommendedName>
</protein>
<evidence type="ECO:0000313" key="3">
    <source>
        <dbReference type="EMBL" id="CAK64940.1"/>
    </source>
</evidence>
<feature type="transmembrane region" description="Helical" evidence="1">
    <location>
        <begin position="131"/>
        <end position="149"/>
    </location>
</feature>
<keyword evidence="1" id="KW-0472">Membrane</keyword>
<accession>A0C2C3</accession>
<evidence type="ECO:0008006" key="5">
    <source>
        <dbReference type="Google" id="ProtNLM"/>
    </source>
</evidence>
<evidence type="ECO:0000256" key="2">
    <source>
        <dbReference type="SAM" id="SignalP"/>
    </source>
</evidence>
<dbReference type="AlphaFoldDB" id="A0C2C3"/>
<evidence type="ECO:0000256" key="1">
    <source>
        <dbReference type="SAM" id="Phobius"/>
    </source>
</evidence>
<reference evidence="3 4" key="1">
    <citation type="journal article" date="2006" name="Nature">
        <title>Global trends of whole-genome duplications revealed by the ciliate Paramecium tetraurelia.</title>
        <authorList>
            <consortium name="Genoscope"/>
            <person name="Aury J.-M."/>
            <person name="Jaillon O."/>
            <person name="Duret L."/>
            <person name="Noel B."/>
            <person name="Jubin C."/>
            <person name="Porcel B.M."/>
            <person name="Segurens B."/>
            <person name="Daubin V."/>
            <person name="Anthouard V."/>
            <person name="Aiach N."/>
            <person name="Arnaiz O."/>
            <person name="Billaut A."/>
            <person name="Beisson J."/>
            <person name="Blanc I."/>
            <person name="Bouhouche K."/>
            <person name="Camara F."/>
            <person name="Duharcourt S."/>
            <person name="Guigo R."/>
            <person name="Gogendeau D."/>
            <person name="Katinka M."/>
            <person name="Keller A.-M."/>
            <person name="Kissmehl R."/>
            <person name="Klotz C."/>
            <person name="Koll F."/>
            <person name="Le Moue A."/>
            <person name="Lepere C."/>
            <person name="Malinsky S."/>
            <person name="Nowacki M."/>
            <person name="Nowak J.K."/>
            <person name="Plattner H."/>
            <person name="Poulain J."/>
            <person name="Ruiz F."/>
            <person name="Serrano V."/>
            <person name="Zagulski M."/>
            <person name="Dessen P."/>
            <person name="Betermier M."/>
            <person name="Weissenbach J."/>
            <person name="Scarpelli C."/>
            <person name="Schachter V."/>
            <person name="Sperling L."/>
            <person name="Meyer E."/>
            <person name="Cohen J."/>
            <person name="Wincker P."/>
        </authorList>
    </citation>
    <scope>NUCLEOTIDE SEQUENCE [LARGE SCALE GENOMIC DNA]</scope>
    <source>
        <strain evidence="3 4">Stock d4-2</strain>
    </source>
</reference>
<keyword evidence="4" id="KW-1185">Reference proteome</keyword>
<keyword evidence="1" id="KW-1133">Transmembrane helix</keyword>
<dbReference type="RefSeq" id="XP_001432337.1">
    <property type="nucleotide sequence ID" value="XM_001432300.1"/>
</dbReference>
<dbReference type="InParanoid" id="A0C2C3"/>
<feature type="signal peptide" evidence="2">
    <location>
        <begin position="1"/>
        <end position="21"/>
    </location>
</feature>
<keyword evidence="1" id="KW-0812">Transmembrane</keyword>
<keyword evidence="2" id="KW-0732">Signal</keyword>
<organism evidence="3 4">
    <name type="scientific">Paramecium tetraurelia</name>
    <dbReference type="NCBI Taxonomy" id="5888"/>
    <lineage>
        <taxon>Eukaryota</taxon>
        <taxon>Sar</taxon>
        <taxon>Alveolata</taxon>
        <taxon>Ciliophora</taxon>
        <taxon>Intramacronucleata</taxon>
        <taxon>Oligohymenophorea</taxon>
        <taxon>Peniculida</taxon>
        <taxon>Parameciidae</taxon>
        <taxon>Paramecium</taxon>
    </lineage>
</organism>
<feature type="transmembrane region" description="Helical" evidence="1">
    <location>
        <begin position="161"/>
        <end position="184"/>
    </location>
</feature>
<gene>
    <name evidence="3" type="ORF">GSPATT00034417001</name>
</gene>
<dbReference type="Proteomes" id="UP000000600">
    <property type="component" value="Unassembled WGS sequence"/>
</dbReference>
<sequence>MNCALILAHLIVVSILELVSTHKIQIGQSKQRINYTIMEYILNQTRYSQRSQINSSTQIRLRGYKKLNCQFTFIYLSQKIQKSVLEYFLPNNTSCFFDLTFLISSQFTYQSIFANFFLLFYAIYPNSFKMIGSIIPITQSLFFLFLIFFEYGCRILQEERAYDFILLLSVLLCSTLFVLLHTLIQFYRYEINLRQFYLLFVLTFKIYSY</sequence>
<feature type="chain" id="PRO_5002622828" description="Transmembrane protein" evidence="2">
    <location>
        <begin position="22"/>
        <end position="209"/>
    </location>
</feature>
<name>A0C2C3_PARTE</name>
<dbReference type="GeneID" id="5018122"/>
<proteinExistence type="predicted"/>
<evidence type="ECO:0000313" key="4">
    <source>
        <dbReference type="Proteomes" id="UP000000600"/>
    </source>
</evidence>
<dbReference type="KEGG" id="ptm:GSPATT00034417001"/>
<dbReference type="EMBL" id="CT868035">
    <property type="protein sequence ID" value="CAK64940.1"/>
    <property type="molecule type" value="Genomic_DNA"/>
</dbReference>
<feature type="transmembrane region" description="Helical" evidence="1">
    <location>
        <begin position="107"/>
        <end position="124"/>
    </location>
</feature>
<dbReference type="HOGENOM" id="CLU_1317660_0_0_1"/>